<reference evidence="1 2" key="2">
    <citation type="submission" date="2016-08" db="EMBL/GenBank/DDBJ databases">
        <title>Pervasive Adenine N6-methylation of Active Genes in Fungi.</title>
        <authorList>
            <consortium name="DOE Joint Genome Institute"/>
            <person name="Mondo S.J."/>
            <person name="Dannebaum R.O."/>
            <person name="Kuo R.C."/>
            <person name="Labutti K."/>
            <person name="Haridas S."/>
            <person name="Kuo A."/>
            <person name="Salamov A."/>
            <person name="Ahrendt S.R."/>
            <person name="Lipzen A."/>
            <person name="Sullivan W."/>
            <person name="Andreopoulos W.B."/>
            <person name="Clum A."/>
            <person name="Lindquist E."/>
            <person name="Daum C."/>
            <person name="Ramamoorthy G.K."/>
            <person name="Gryganskyi A."/>
            <person name="Culley D."/>
            <person name="Magnuson J.K."/>
            <person name="James T.Y."/>
            <person name="O'Malley M.A."/>
            <person name="Stajich J.E."/>
            <person name="Spatafora J.W."/>
            <person name="Visel A."/>
            <person name="Grigoriev I.V."/>
        </authorList>
    </citation>
    <scope>NUCLEOTIDE SEQUENCE [LARGE SCALE GENOMIC DNA]</scope>
    <source>
        <strain evidence="2">finn</strain>
    </source>
</reference>
<protein>
    <submittedName>
        <fullName evidence="1">Uncharacterized protein</fullName>
    </submittedName>
</protein>
<reference evidence="1 2" key="1">
    <citation type="submission" date="2016-08" db="EMBL/GenBank/DDBJ databases">
        <title>Genomes of anaerobic fungi encode conserved fungal cellulosomes for biomass hydrolysis.</title>
        <authorList>
            <consortium name="DOE Joint Genome Institute"/>
            <person name="Haitjema C.H."/>
            <person name="Gilmore S.P."/>
            <person name="Henske J.K."/>
            <person name="Solomon K.V."/>
            <person name="De Groot R."/>
            <person name="Kuo A."/>
            <person name="Mondo S.J."/>
            <person name="Salamov A.A."/>
            <person name="Labutti K."/>
            <person name="Zhao Z."/>
            <person name="Chiniquy J."/>
            <person name="Barry K."/>
            <person name="Brewer H.M."/>
            <person name="Purvine S.O."/>
            <person name="Wright A.T."/>
            <person name="Boxma B."/>
            <person name="Van Alen T."/>
            <person name="Hackstein J.H."/>
            <person name="Baker S.E."/>
            <person name="Grigoriev I.V."/>
            <person name="O'Malley M.A."/>
        </authorList>
    </citation>
    <scope>NUCLEOTIDE SEQUENCE [LARGE SCALE GENOMIC DNA]</scope>
    <source>
        <strain evidence="2">finn</strain>
    </source>
</reference>
<dbReference type="AlphaFoldDB" id="A0A1Y1VM66"/>
<sequence>MFNNFRYFKDPIKEKLKIGTNVYYVDVYSKEVADILSKNTFCYIHGNIYPTIKVCMY</sequence>
<dbReference type="OrthoDB" id="10442294at2759"/>
<evidence type="ECO:0000313" key="2">
    <source>
        <dbReference type="Proteomes" id="UP000193719"/>
    </source>
</evidence>
<dbReference type="EMBL" id="MCFH01000003">
    <property type="protein sequence ID" value="ORX59226.1"/>
    <property type="molecule type" value="Genomic_DNA"/>
</dbReference>
<comment type="caution">
    <text evidence="1">The sequence shown here is derived from an EMBL/GenBank/DDBJ whole genome shotgun (WGS) entry which is preliminary data.</text>
</comment>
<organism evidence="1 2">
    <name type="scientific">Piromyces finnis</name>
    <dbReference type="NCBI Taxonomy" id="1754191"/>
    <lineage>
        <taxon>Eukaryota</taxon>
        <taxon>Fungi</taxon>
        <taxon>Fungi incertae sedis</taxon>
        <taxon>Chytridiomycota</taxon>
        <taxon>Chytridiomycota incertae sedis</taxon>
        <taxon>Neocallimastigomycetes</taxon>
        <taxon>Neocallimastigales</taxon>
        <taxon>Neocallimastigaceae</taxon>
        <taxon>Piromyces</taxon>
    </lineage>
</organism>
<proteinExistence type="predicted"/>
<keyword evidence="2" id="KW-1185">Reference proteome</keyword>
<gene>
    <name evidence="1" type="ORF">BCR36DRAFT_453842</name>
</gene>
<name>A0A1Y1VM66_9FUNG</name>
<dbReference type="Proteomes" id="UP000193719">
    <property type="component" value="Unassembled WGS sequence"/>
</dbReference>
<accession>A0A1Y1VM66</accession>
<evidence type="ECO:0000313" key="1">
    <source>
        <dbReference type="EMBL" id="ORX59226.1"/>
    </source>
</evidence>